<dbReference type="Pfam" id="PF00593">
    <property type="entry name" value="TonB_dep_Rec_b-barrel"/>
    <property type="match status" value="1"/>
</dbReference>
<dbReference type="InterPro" id="IPR039426">
    <property type="entry name" value="TonB-dep_rcpt-like"/>
</dbReference>
<protein>
    <recommendedName>
        <fullName evidence="3">Heme transporter BhuA</fullName>
    </recommendedName>
</protein>
<proteinExistence type="inferred from homology"/>
<dbReference type="GO" id="GO:0009279">
    <property type="term" value="C:cell outer membrane"/>
    <property type="evidence" value="ECO:0007669"/>
    <property type="project" value="UniProtKB-SubCell"/>
</dbReference>
<dbReference type="PANTHER" id="PTHR32552">
    <property type="entry name" value="FERRICHROME IRON RECEPTOR-RELATED"/>
    <property type="match status" value="1"/>
</dbReference>
<dbReference type="PANTHER" id="PTHR32552:SF68">
    <property type="entry name" value="FERRICHROME OUTER MEMBRANE TRANSPORTER_PHAGE RECEPTOR"/>
    <property type="match status" value="1"/>
</dbReference>
<evidence type="ECO:0000256" key="2">
    <source>
        <dbReference type="ARBA" id="ARBA00009810"/>
    </source>
</evidence>
<keyword evidence="6" id="KW-0410">Iron transport</keyword>
<dbReference type="Pfam" id="PF07715">
    <property type="entry name" value="Plug"/>
    <property type="match status" value="1"/>
</dbReference>
<evidence type="ECO:0000256" key="1">
    <source>
        <dbReference type="ARBA" id="ARBA00004571"/>
    </source>
</evidence>
<dbReference type="CDD" id="cd01347">
    <property type="entry name" value="ligand_gated_channel"/>
    <property type="match status" value="1"/>
</dbReference>
<sequence>MVSTLSEDNRSIAERTGTKLLLSCAAWVMLMPANGRAQSIPQQKPETATVILETITVDGKGSDDDRSTIVATRTVSGSKLATDILETSASVSVITAKEIQQRGAQSVEQVLQYTAGVSTDFYGSDDRFDFFKIRGFDATTYRDGLPLGRPFGGIREEPYAFDRVEVLKGGNSTVFGVSDPGGSVNYVSKRPRNERFGEAYVTGGSFSRKEVGFDFGNNLTPDDTVSYRLTGKFRDGDAEYDYSRDDEKFIMGGLTWRPDDATNLTIVFDHLHKNGVPGSGGHPVGTDFSRSRFFGEPDYNYRGTDRNSVSAMFDHDFGNGFSLRVNSRYSKQSTDFGYAYISSTPSDGSTIAGRSYFGNEASGNNFIGDANVTYETDFANVKSRTMLGLQYNDYKANNATRFGSAPSIDWTNPVYTGAPASVPLFSNVASKQRTTALYLQQDLTIAEKWIASIGLRNDWLDLQQTNLIRNSSTQADFDELTSRFGLTYKVSDAWAVYGSYAQSVAPPAIGVDPERGEQFEVGVKYRPEAFPALFTLALYDLTKNNISITDPITAQPSTIGEIRVRGIDLEAKAEITDHFSLTAAYSYLDPEIVENGGDGTEGNKPQFVSNHLASLWANYTLPGHGKIGNLTLGLGTRYTGAYYFTAANNSGADASVVFDAALSYEFLDKSTLEVNVSNLFDKKYVAYGGFGADFYNPGREITATLRRSW</sequence>
<keyword evidence="13 19" id="KW-0675">Receptor</keyword>
<keyword evidence="11 16" id="KW-0798">TonB box</keyword>
<keyword evidence="12 15" id="KW-0472">Membrane</keyword>
<accession>A0A256GAL7</accession>
<evidence type="ECO:0000259" key="17">
    <source>
        <dbReference type="Pfam" id="PF00593"/>
    </source>
</evidence>
<dbReference type="RefSeq" id="WP_094543966.1">
    <property type="nucleotide sequence ID" value="NZ_JBHEEM010000018.1"/>
</dbReference>
<dbReference type="InterPro" id="IPR010105">
    <property type="entry name" value="TonB_sidphr_rcpt"/>
</dbReference>
<evidence type="ECO:0000259" key="18">
    <source>
        <dbReference type="Pfam" id="PF07715"/>
    </source>
</evidence>
<evidence type="ECO:0000256" key="8">
    <source>
        <dbReference type="ARBA" id="ARBA00022729"/>
    </source>
</evidence>
<dbReference type="InterPro" id="IPR000531">
    <property type="entry name" value="Beta-barrel_TonB"/>
</dbReference>
<evidence type="ECO:0000256" key="12">
    <source>
        <dbReference type="ARBA" id="ARBA00023136"/>
    </source>
</evidence>
<dbReference type="GO" id="GO:0015891">
    <property type="term" value="P:siderophore transport"/>
    <property type="evidence" value="ECO:0007669"/>
    <property type="project" value="InterPro"/>
</dbReference>
<dbReference type="PROSITE" id="PS52016">
    <property type="entry name" value="TONB_DEPENDENT_REC_3"/>
    <property type="match status" value="1"/>
</dbReference>
<keyword evidence="7 15" id="KW-0812">Transmembrane</keyword>
<evidence type="ECO:0000256" key="4">
    <source>
        <dbReference type="ARBA" id="ARBA00022448"/>
    </source>
</evidence>
<comment type="caution">
    <text evidence="19">The sequence shown here is derived from an EMBL/GenBank/DDBJ whole genome shotgun (WGS) entry which is preliminary data.</text>
</comment>
<evidence type="ECO:0000256" key="5">
    <source>
        <dbReference type="ARBA" id="ARBA00022452"/>
    </source>
</evidence>
<dbReference type="InterPro" id="IPR036942">
    <property type="entry name" value="Beta-barrel_TonB_sf"/>
</dbReference>
<dbReference type="Gene3D" id="2.40.170.20">
    <property type="entry name" value="TonB-dependent receptor, beta-barrel domain"/>
    <property type="match status" value="1"/>
</dbReference>
<evidence type="ECO:0000256" key="13">
    <source>
        <dbReference type="ARBA" id="ARBA00023170"/>
    </source>
</evidence>
<organism evidence="19 20">
    <name type="scientific">Brucella pseudogrignonensis</name>
    <dbReference type="NCBI Taxonomy" id="419475"/>
    <lineage>
        <taxon>Bacteria</taxon>
        <taxon>Pseudomonadati</taxon>
        <taxon>Pseudomonadota</taxon>
        <taxon>Alphaproteobacteria</taxon>
        <taxon>Hyphomicrobiales</taxon>
        <taxon>Brucellaceae</taxon>
        <taxon>Brucella/Ochrobactrum group</taxon>
        <taxon>Brucella</taxon>
    </lineage>
</organism>
<name>A0A256GAL7_9HYPH</name>
<evidence type="ECO:0000256" key="7">
    <source>
        <dbReference type="ARBA" id="ARBA00022692"/>
    </source>
</evidence>
<evidence type="ECO:0000256" key="6">
    <source>
        <dbReference type="ARBA" id="ARBA00022496"/>
    </source>
</evidence>
<feature type="domain" description="TonB-dependent receptor-like beta-barrel" evidence="17">
    <location>
        <begin position="256"/>
        <end position="679"/>
    </location>
</feature>
<dbReference type="EMBL" id="NNRM01000037">
    <property type="protein sequence ID" value="OYR23980.1"/>
    <property type="molecule type" value="Genomic_DNA"/>
</dbReference>
<feature type="domain" description="TonB-dependent receptor plug" evidence="18">
    <location>
        <begin position="85"/>
        <end position="182"/>
    </location>
</feature>
<keyword evidence="9" id="KW-0408">Iron</keyword>
<keyword evidence="20" id="KW-1185">Reference proteome</keyword>
<dbReference type="SUPFAM" id="SSF56935">
    <property type="entry name" value="Porins"/>
    <property type="match status" value="1"/>
</dbReference>
<dbReference type="NCBIfam" id="TIGR01783">
    <property type="entry name" value="TonB-siderophor"/>
    <property type="match status" value="1"/>
</dbReference>
<gene>
    <name evidence="19" type="ORF">CEV34_3313</name>
</gene>
<evidence type="ECO:0000313" key="20">
    <source>
        <dbReference type="Proteomes" id="UP000216188"/>
    </source>
</evidence>
<dbReference type="GO" id="GO:0038023">
    <property type="term" value="F:signaling receptor activity"/>
    <property type="evidence" value="ECO:0007669"/>
    <property type="project" value="InterPro"/>
</dbReference>
<evidence type="ECO:0000256" key="11">
    <source>
        <dbReference type="ARBA" id="ARBA00023077"/>
    </source>
</evidence>
<keyword evidence="10" id="KW-0406">Ion transport</keyword>
<dbReference type="GO" id="GO:0015344">
    <property type="term" value="F:siderophore uptake transmembrane transporter activity"/>
    <property type="evidence" value="ECO:0007669"/>
    <property type="project" value="TreeGrafter"/>
</dbReference>
<keyword evidence="8" id="KW-0732">Signal</keyword>
<evidence type="ECO:0000256" key="3">
    <source>
        <dbReference type="ARBA" id="ARBA00021261"/>
    </source>
</evidence>
<evidence type="ECO:0000256" key="15">
    <source>
        <dbReference type="PROSITE-ProRule" id="PRU01360"/>
    </source>
</evidence>
<dbReference type="InterPro" id="IPR037066">
    <property type="entry name" value="Plug_dom_sf"/>
</dbReference>
<dbReference type="InterPro" id="IPR012910">
    <property type="entry name" value="Plug_dom"/>
</dbReference>
<keyword evidence="5 15" id="KW-1134">Transmembrane beta strand</keyword>
<evidence type="ECO:0000256" key="10">
    <source>
        <dbReference type="ARBA" id="ARBA00023065"/>
    </source>
</evidence>
<dbReference type="Proteomes" id="UP000216188">
    <property type="component" value="Unassembled WGS sequence"/>
</dbReference>
<keyword evidence="14 15" id="KW-0998">Cell outer membrane</keyword>
<evidence type="ECO:0000256" key="9">
    <source>
        <dbReference type="ARBA" id="ARBA00023004"/>
    </source>
</evidence>
<dbReference type="AlphaFoldDB" id="A0A256GAL7"/>
<keyword evidence="4 15" id="KW-0813">Transport</keyword>
<evidence type="ECO:0000313" key="19">
    <source>
        <dbReference type="EMBL" id="OYR23980.1"/>
    </source>
</evidence>
<dbReference type="Gene3D" id="2.170.130.10">
    <property type="entry name" value="TonB-dependent receptor, plug domain"/>
    <property type="match status" value="1"/>
</dbReference>
<comment type="similarity">
    <text evidence="2 15 16">Belongs to the TonB-dependent receptor family.</text>
</comment>
<reference evidence="19 20" key="1">
    <citation type="submission" date="2017-07" db="EMBL/GenBank/DDBJ databases">
        <title>Phylogenetic study on the rhizospheric bacterium Ochrobactrum sp. A44.</title>
        <authorList>
            <person name="Krzyzanowska D.M."/>
            <person name="Ossowicki A."/>
            <person name="Rajewska M."/>
            <person name="Maciag T."/>
            <person name="Kaczynski Z."/>
            <person name="Czerwicka M."/>
            <person name="Jafra S."/>
        </authorList>
    </citation>
    <scope>NUCLEOTIDE SEQUENCE [LARGE SCALE GENOMIC DNA]</scope>
    <source>
        <strain evidence="19 20">CCUG 30717</strain>
    </source>
</reference>
<evidence type="ECO:0000256" key="14">
    <source>
        <dbReference type="ARBA" id="ARBA00023237"/>
    </source>
</evidence>
<evidence type="ECO:0000256" key="16">
    <source>
        <dbReference type="RuleBase" id="RU003357"/>
    </source>
</evidence>
<comment type="subcellular location">
    <subcellularLocation>
        <location evidence="1 15">Cell outer membrane</location>
        <topology evidence="1 15">Multi-pass membrane protein</topology>
    </subcellularLocation>
</comment>